<proteinExistence type="predicted"/>
<dbReference type="AlphaFoldDB" id="A0A9P0D019"/>
<dbReference type="EMBL" id="OV651815">
    <property type="protein sequence ID" value="CAH1108054.1"/>
    <property type="molecule type" value="Genomic_DNA"/>
</dbReference>
<dbReference type="Proteomes" id="UP001153636">
    <property type="component" value="Chromosome 3"/>
</dbReference>
<reference evidence="1" key="1">
    <citation type="submission" date="2022-01" db="EMBL/GenBank/DDBJ databases">
        <authorList>
            <person name="King R."/>
        </authorList>
    </citation>
    <scope>NUCLEOTIDE SEQUENCE</scope>
</reference>
<sequence length="111" mass="13187">MASRLGRYKEAYQRRKDNSLFTKSQRSFYRRLDPTTTQADGKYLNPEEIQKFWSNIWEKPVTHKTLAQWNRHETKIREKVPMMNPQKITTSDLKETLKTAANWKAPGSDKI</sequence>
<keyword evidence="2" id="KW-1185">Reference proteome</keyword>
<dbReference type="OrthoDB" id="7697409at2759"/>
<accession>A0A9P0D019</accession>
<name>A0A9P0D019_9CUCU</name>
<gene>
    <name evidence="1" type="ORF">PSYICH_LOCUS8956</name>
</gene>
<evidence type="ECO:0000313" key="1">
    <source>
        <dbReference type="EMBL" id="CAH1108054.1"/>
    </source>
</evidence>
<protein>
    <submittedName>
        <fullName evidence="1">Uncharacterized protein</fullName>
    </submittedName>
</protein>
<evidence type="ECO:0000313" key="2">
    <source>
        <dbReference type="Proteomes" id="UP001153636"/>
    </source>
</evidence>
<organism evidence="1 2">
    <name type="scientific">Psylliodes chrysocephalus</name>
    <dbReference type="NCBI Taxonomy" id="3402493"/>
    <lineage>
        <taxon>Eukaryota</taxon>
        <taxon>Metazoa</taxon>
        <taxon>Ecdysozoa</taxon>
        <taxon>Arthropoda</taxon>
        <taxon>Hexapoda</taxon>
        <taxon>Insecta</taxon>
        <taxon>Pterygota</taxon>
        <taxon>Neoptera</taxon>
        <taxon>Endopterygota</taxon>
        <taxon>Coleoptera</taxon>
        <taxon>Polyphaga</taxon>
        <taxon>Cucujiformia</taxon>
        <taxon>Chrysomeloidea</taxon>
        <taxon>Chrysomelidae</taxon>
        <taxon>Galerucinae</taxon>
        <taxon>Alticini</taxon>
        <taxon>Psylliodes</taxon>
    </lineage>
</organism>